<proteinExistence type="predicted"/>
<organism evidence="1 2">
    <name type="scientific">Spartinivicinus marinus</name>
    <dbReference type="NCBI Taxonomy" id="2994442"/>
    <lineage>
        <taxon>Bacteria</taxon>
        <taxon>Pseudomonadati</taxon>
        <taxon>Pseudomonadota</taxon>
        <taxon>Gammaproteobacteria</taxon>
        <taxon>Oceanospirillales</taxon>
        <taxon>Zooshikellaceae</taxon>
        <taxon>Spartinivicinus</taxon>
    </lineage>
</organism>
<name>A0A853I0P4_9GAMM</name>
<protein>
    <submittedName>
        <fullName evidence="1">Uncharacterized protein</fullName>
    </submittedName>
</protein>
<accession>A0A853I0P4</accession>
<dbReference type="RefSeq" id="WP_180568209.1">
    <property type="nucleotide sequence ID" value="NZ_JACCKB010000011.1"/>
</dbReference>
<evidence type="ECO:0000313" key="1">
    <source>
        <dbReference type="EMBL" id="NYZ66179.1"/>
    </source>
</evidence>
<reference evidence="1 2" key="1">
    <citation type="submission" date="2020-07" db="EMBL/GenBank/DDBJ databases">
        <title>Endozoicomonas sp. nov., isolated from sediment.</title>
        <authorList>
            <person name="Gu T."/>
        </authorList>
    </citation>
    <scope>NUCLEOTIDE SEQUENCE [LARGE SCALE GENOMIC DNA]</scope>
    <source>
        <strain evidence="1 2">SM1973</strain>
    </source>
</reference>
<sequence length="185" mass="21468">MSYARLSKYINTNNDVFSESKYKEKNVKRYTSVKNNNKNLDQYHEYIDFTKLINNREGVSTASIETLYARSRKYKWIEKNGNTKFVYNSLQKNYLDELCFGIYNQVLSGNAKLEQGESIKLSFEFEVKNKIDVLLEYDGNNNCYINIIVRSKDILNKINGSKVELMNAIEGTIDKKVVLSVSSSF</sequence>
<dbReference type="EMBL" id="JACCKB010000011">
    <property type="protein sequence ID" value="NYZ66179.1"/>
    <property type="molecule type" value="Genomic_DNA"/>
</dbReference>
<evidence type="ECO:0000313" key="2">
    <source>
        <dbReference type="Proteomes" id="UP000569732"/>
    </source>
</evidence>
<dbReference type="Proteomes" id="UP000569732">
    <property type="component" value="Unassembled WGS sequence"/>
</dbReference>
<gene>
    <name evidence="1" type="ORF">H0A36_09150</name>
</gene>
<comment type="caution">
    <text evidence="1">The sequence shown here is derived from an EMBL/GenBank/DDBJ whole genome shotgun (WGS) entry which is preliminary data.</text>
</comment>
<keyword evidence="2" id="KW-1185">Reference proteome</keyword>
<dbReference type="AlphaFoldDB" id="A0A853I0P4"/>